<dbReference type="AlphaFoldDB" id="A0A7Z9C0I7"/>
<sequence length="85" mass="9848">MMLTNFIYAAMNRAKYEILDEGIFYGEIPDCQGVWSSGKTLEECRENLQDALEGWIILGLRLGHQLPILEDINLNIENEKQPQRH</sequence>
<comment type="caution">
    <text evidence="1">The sequence shown here is derived from an EMBL/GenBank/DDBJ whole genome shotgun (WGS) entry which is preliminary data.</text>
</comment>
<accession>A0A7Z9C0I7</accession>
<dbReference type="RefSeq" id="WP_231506083.1">
    <property type="nucleotide sequence ID" value="NZ_LR734878.1"/>
</dbReference>
<evidence type="ECO:0000313" key="2">
    <source>
        <dbReference type="Proteomes" id="UP000184550"/>
    </source>
</evidence>
<proteinExistence type="predicted"/>
<reference evidence="1" key="1">
    <citation type="submission" date="2019-10" db="EMBL/GenBank/DDBJ databases">
        <authorList>
            <consortium name="Genoscope - CEA"/>
            <person name="William W."/>
        </authorList>
    </citation>
    <scope>NUCLEOTIDE SEQUENCE [LARGE SCALE GENOMIC DNA]</scope>
    <source>
        <strain evidence="1">BBR_PRJEB10992</strain>
    </source>
</reference>
<dbReference type="InterPro" id="IPR035069">
    <property type="entry name" value="TTHA1013/TTHA0281-like"/>
</dbReference>
<keyword evidence="2" id="KW-1185">Reference proteome</keyword>
<evidence type="ECO:0000313" key="1">
    <source>
        <dbReference type="EMBL" id="VXD23017.1"/>
    </source>
</evidence>
<dbReference type="SUPFAM" id="SSF143100">
    <property type="entry name" value="TTHA1013/TTHA0281-like"/>
    <property type="match status" value="1"/>
</dbReference>
<dbReference type="EMBL" id="CZCU02000153">
    <property type="protein sequence ID" value="VXD23017.1"/>
    <property type="molecule type" value="Genomic_DNA"/>
</dbReference>
<name>A0A7Z9C0I7_9CYAN</name>
<organism evidence="1 2">
    <name type="scientific">Planktothrix serta PCC 8927</name>
    <dbReference type="NCBI Taxonomy" id="671068"/>
    <lineage>
        <taxon>Bacteria</taxon>
        <taxon>Bacillati</taxon>
        <taxon>Cyanobacteriota</taxon>
        <taxon>Cyanophyceae</taxon>
        <taxon>Oscillatoriophycideae</taxon>
        <taxon>Oscillatoriales</taxon>
        <taxon>Microcoleaceae</taxon>
        <taxon>Planktothrix</taxon>
    </lineage>
</organism>
<dbReference type="Gene3D" id="3.30.160.250">
    <property type="match status" value="1"/>
</dbReference>
<dbReference type="InterPro" id="IPR049389">
    <property type="entry name" value="TTHA0281-like"/>
</dbReference>
<gene>
    <name evidence="1" type="ORF">PL8927_760236</name>
</gene>
<dbReference type="Proteomes" id="UP000184550">
    <property type="component" value="Unassembled WGS sequence"/>
</dbReference>
<evidence type="ECO:0008006" key="3">
    <source>
        <dbReference type="Google" id="ProtNLM"/>
    </source>
</evidence>
<dbReference type="Pfam" id="PF21748">
    <property type="entry name" value="UPF0150"/>
    <property type="match status" value="1"/>
</dbReference>
<protein>
    <recommendedName>
        <fullName evidence="3">HicB-like antitoxin of toxin-antitoxin system domain-containing protein</fullName>
    </recommendedName>
</protein>